<dbReference type="AlphaFoldDB" id="A0A4R0NQI8"/>
<dbReference type="OrthoDB" id="1525013at2"/>
<accession>A0A4R0NQI8</accession>
<gene>
    <name evidence="2" type="ORF">EZ437_03600</name>
</gene>
<dbReference type="Pfam" id="PF10825">
    <property type="entry name" value="DUF2752"/>
    <property type="match status" value="1"/>
</dbReference>
<evidence type="ECO:0000313" key="2">
    <source>
        <dbReference type="EMBL" id="TCD03076.1"/>
    </source>
</evidence>
<keyword evidence="1" id="KW-1133">Transmembrane helix</keyword>
<comment type="caution">
    <text evidence="2">The sequence shown here is derived from an EMBL/GenBank/DDBJ whole genome shotgun (WGS) entry which is preliminary data.</text>
</comment>
<dbReference type="EMBL" id="SJSL01000001">
    <property type="protein sequence ID" value="TCD03076.1"/>
    <property type="molecule type" value="Genomic_DNA"/>
</dbReference>
<reference evidence="2 3" key="1">
    <citation type="submission" date="2019-02" db="EMBL/GenBank/DDBJ databases">
        <title>Pedobacter sp. RP-1-14 sp. nov., isolated from Arctic soil.</title>
        <authorList>
            <person name="Dahal R.H."/>
        </authorList>
    </citation>
    <scope>NUCLEOTIDE SEQUENCE [LARGE SCALE GENOMIC DNA]</scope>
    <source>
        <strain evidence="2 3">RP-1-14</strain>
    </source>
</reference>
<organism evidence="2 3">
    <name type="scientific">Pedobacter psychroterrae</name>
    <dbReference type="NCBI Taxonomy" id="2530453"/>
    <lineage>
        <taxon>Bacteria</taxon>
        <taxon>Pseudomonadati</taxon>
        <taxon>Bacteroidota</taxon>
        <taxon>Sphingobacteriia</taxon>
        <taxon>Sphingobacteriales</taxon>
        <taxon>Sphingobacteriaceae</taxon>
        <taxon>Pedobacter</taxon>
    </lineage>
</organism>
<feature type="transmembrane region" description="Helical" evidence="1">
    <location>
        <begin position="73"/>
        <end position="94"/>
    </location>
</feature>
<sequence>MKTLSHIPLELCFWVLALVMLATATPVEPGHVHHFTLCPLANMGVDWCPGCGIGRSITQLFHGNVGASVGHHWFGIPALGIIVWRIVELIRLRIDNKIFKLKRKRYV</sequence>
<dbReference type="Proteomes" id="UP000293347">
    <property type="component" value="Unassembled WGS sequence"/>
</dbReference>
<name>A0A4R0NQI8_9SPHI</name>
<dbReference type="RefSeq" id="WP_131593331.1">
    <property type="nucleotide sequence ID" value="NZ_SJSL01000001.1"/>
</dbReference>
<protein>
    <submittedName>
        <fullName evidence="2">DUF2752 domain-containing protein</fullName>
    </submittedName>
</protein>
<evidence type="ECO:0000256" key="1">
    <source>
        <dbReference type="SAM" id="Phobius"/>
    </source>
</evidence>
<keyword evidence="3" id="KW-1185">Reference proteome</keyword>
<keyword evidence="1" id="KW-0812">Transmembrane</keyword>
<proteinExistence type="predicted"/>
<dbReference type="InterPro" id="IPR021215">
    <property type="entry name" value="DUF2752"/>
</dbReference>
<keyword evidence="1" id="KW-0472">Membrane</keyword>
<evidence type="ECO:0000313" key="3">
    <source>
        <dbReference type="Proteomes" id="UP000293347"/>
    </source>
</evidence>